<organism evidence="1 2">
    <name type="scientific">Habropoda laboriosa</name>
    <dbReference type="NCBI Taxonomy" id="597456"/>
    <lineage>
        <taxon>Eukaryota</taxon>
        <taxon>Metazoa</taxon>
        <taxon>Ecdysozoa</taxon>
        <taxon>Arthropoda</taxon>
        <taxon>Hexapoda</taxon>
        <taxon>Insecta</taxon>
        <taxon>Pterygota</taxon>
        <taxon>Neoptera</taxon>
        <taxon>Endopterygota</taxon>
        <taxon>Hymenoptera</taxon>
        <taxon>Apocrita</taxon>
        <taxon>Aculeata</taxon>
        <taxon>Apoidea</taxon>
        <taxon>Anthophila</taxon>
        <taxon>Apidae</taxon>
        <taxon>Habropoda</taxon>
    </lineage>
</organism>
<protein>
    <submittedName>
        <fullName evidence="1">Uncharacterized protein</fullName>
    </submittedName>
</protein>
<dbReference type="InterPro" id="IPR018625">
    <property type="entry name" value="Pet100"/>
</dbReference>
<dbReference type="GO" id="GO:0005739">
    <property type="term" value="C:mitochondrion"/>
    <property type="evidence" value="ECO:0007669"/>
    <property type="project" value="InterPro"/>
</dbReference>
<name>A0A0L7RDN4_9HYME</name>
<dbReference type="AlphaFoldDB" id="A0A0L7RDN4"/>
<dbReference type="STRING" id="597456.A0A0L7RDN4"/>
<dbReference type="Proteomes" id="UP000053825">
    <property type="component" value="Unassembled WGS sequence"/>
</dbReference>
<gene>
    <name evidence="1" type="ORF">WH47_09486</name>
</gene>
<reference evidence="1 2" key="1">
    <citation type="submission" date="2015-07" db="EMBL/GenBank/DDBJ databases">
        <title>The genome of Habropoda laboriosa.</title>
        <authorList>
            <person name="Pan H."/>
            <person name="Kapheim K."/>
        </authorList>
    </citation>
    <scope>NUCLEOTIDE SEQUENCE [LARGE SCALE GENOMIC DNA]</scope>
    <source>
        <strain evidence="1">0110345459</strain>
    </source>
</reference>
<dbReference type="Pfam" id="PF09803">
    <property type="entry name" value="Pet100"/>
    <property type="match status" value="1"/>
</dbReference>
<dbReference type="EMBL" id="KQ414613">
    <property type="protein sequence ID" value="KOC68929.1"/>
    <property type="molecule type" value="Genomic_DNA"/>
</dbReference>
<sequence length="80" mass="9929">MANWQMEVARMTSYILFPIGIYYWFNYTESTQIWINNEKKKFNVMNEVERNEFVQFIENFNNKHQMKQLSAMEVQYKMKI</sequence>
<proteinExistence type="predicted"/>
<evidence type="ECO:0000313" key="2">
    <source>
        <dbReference type="Proteomes" id="UP000053825"/>
    </source>
</evidence>
<accession>A0A0L7RDN4</accession>
<dbReference type="GO" id="GO:0033617">
    <property type="term" value="P:mitochondrial respiratory chain complex IV assembly"/>
    <property type="evidence" value="ECO:0007669"/>
    <property type="project" value="InterPro"/>
</dbReference>
<keyword evidence="2" id="KW-1185">Reference proteome</keyword>
<evidence type="ECO:0000313" key="1">
    <source>
        <dbReference type="EMBL" id="KOC68929.1"/>
    </source>
</evidence>